<dbReference type="PROSITE" id="PS50157">
    <property type="entry name" value="ZINC_FINGER_C2H2_2"/>
    <property type="match status" value="2"/>
</dbReference>
<dbReference type="PANTHER" id="PTHR24379:SF121">
    <property type="entry name" value="C2H2-TYPE DOMAIN-CONTAINING PROTEIN"/>
    <property type="match status" value="1"/>
</dbReference>
<evidence type="ECO:0000313" key="8">
    <source>
        <dbReference type="Proteomes" id="UP000267096"/>
    </source>
</evidence>
<organism evidence="9">
    <name type="scientific">Anisakis simplex</name>
    <name type="common">Herring worm</name>
    <dbReference type="NCBI Taxonomy" id="6269"/>
    <lineage>
        <taxon>Eukaryota</taxon>
        <taxon>Metazoa</taxon>
        <taxon>Ecdysozoa</taxon>
        <taxon>Nematoda</taxon>
        <taxon>Chromadorea</taxon>
        <taxon>Rhabditida</taxon>
        <taxon>Spirurina</taxon>
        <taxon>Ascaridomorpha</taxon>
        <taxon>Ascaridoidea</taxon>
        <taxon>Anisakidae</taxon>
        <taxon>Anisakis</taxon>
        <taxon>Anisakis simplex complex</taxon>
    </lineage>
</organism>
<dbReference type="AlphaFoldDB" id="A0A0M3JR42"/>
<dbReference type="InterPro" id="IPR057618">
    <property type="entry name" value="Znf_POGZ/Z280C-D-like"/>
</dbReference>
<dbReference type="PROSITE" id="PS00028">
    <property type="entry name" value="ZINC_FINGER_C2H2_1"/>
    <property type="match status" value="3"/>
</dbReference>
<keyword evidence="8" id="KW-1185">Reference proteome</keyword>
<proteinExistence type="predicted"/>
<evidence type="ECO:0000256" key="3">
    <source>
        <dbReference type="ARBA" id="ARBA00022771"/>
    </source>
</evidence>
<dbReference type="EMBL" id="UYRR01030976">
    <property type="protein sequence ID" value="VDK42024.1"/>
    <property type="molecule type" value="Genomic_DNA"/>
</dbReference>
<keyword evidence="3 5" id="KW-0863">Zinc-finger</keyword>
<evidence type="ECO:0000256" key="1">
    <source>
        <dbReference type="ARBA" id="ARBA00022723"/>
    </source>
</evidence>
<sequence length="817" mass="91471">MFCNSTQPIEVITLSDSDDDNITSDLVHPDATSYHNQSVPSSSAPTATASISIVHERPLSPSAFLPKPSNYPQKAPSQRSSSVVSFNSHLLAAAHKPTTITNNTDNSASQHIISLKRRLPCWSSASSLKYGQDTNLVGPKRAASASLRNEPRSFSPSTLQNSSLNALKILQQSFSSANAQLLSSNPKYTCLIRGNVDNSNPTNGSSYQILPAAQPISCNVTNTPPPTHSIHHPYQPNHPLSMLSKNNTPYSNTPPLKNKAIPSLTTKSYNNNNHSLSSSTFSISSKPAWASASSTMILASYCYESFDPKAPPFEPQTFSAKFKCSYGSCRKVLSNNVSLMVHVWSHLIYDSDNGDNDKSDSEHDSDDDCVTKRGQSLTFTCPECLESFGTSHLMQIHYDQVHSEEPADDTCFVCESVVEPVRSLLDSLDNLSFHSFFIRSFVCRCSSNKLYRVGRFCGVIVLEMQVIHAEMHGDDDAPYHCRKCRFRTSIRHNLIQHFIRFHSNTRSLLCPFCLASFHVPSSSSHSTVVTNKSFVDHMRSHAVAKSKKCPNCALRFFRDADRRAHKKDHTKKNPKWISKQCTKHRLQTKLKGRKVWSSAVKRCCLECDEVVNDIVEHTRQMRTCARCDYATACDTEYMHHKNIKCNIVRSGFTRARLLRHCVTCPKCGRKSANAIEIFEHLSKCSDGHALVHEAEFKEANEFDAQQERDEVSRCLIPENFLPFSSVSVEHFSLQQPRCSRGLAVANQSLNVKKLGYYRDPWEINDISDQLEAETSDEHDGNKGNGDRRFGVAKKHFVSIEMEALLEQLNDVLQCMDT</sequence>
<keyword evidence="1" id="KW-0479">Metal-binding</keyword>
<feature type="domain" description="C2H2-type" evidence="6">
    <location>
        <begin position="379"/>
        <end position="407"/>
    </location>
</feature>
<evidence type="ECO:0000259" key="6">
    <source>
        <dbReference type="PROSITE" id="PS50157"/>
    </source>
</evidence>
<feature type="domain" description="C2H2-type" evidence="6">
    <location>
        <begin position="547"/>
        <end position="574"/>
    </location>
</feature>
<evidence type="ECO:0000256" key="4">
    <source>
        <dbReference type="ARBA" id="ARBA00022833"/>
    </source>
</evidence>
<gene>
    <name evidence="7" type="ORF">ASIM_LOCUS9908</name>
</gene>
<reference evidence="7 8" key="2">
    <citation type="submission" date="2018-11" db="EMBL/GenBank/DDBJ databases">
        <authorList>
            <consortium name="Pathogen Informatics"/>
        </authorList>
    </citation>
    <scope>NUCLEOTIDE SEQUENCE [LARGE SCALE GENOMIC DNA]</scope>
</reference>
<protein>
    <submittedName>
        <fullName evidence="9">C2H2-type domain-containing protein</fullName>
    </submittedName>
</protein>
<dbReference type="PANTHER" id="PTHR24379">
    <property type="entry name" value="KRAB AND ZINC FINGER DOMAIN-CONTAINING"/>
    <property type="match status" value="1"/>
</dbReference>
<evidence type="ECO:0000313" key="9">
    <source>
        <dbReference type="WBParaSite" id="ASIM_0001017701-mRNA-1"/>
    </source>
</evidence>
<dbReference type="Pfam" id="PF25429">
    <property type="entry name" value="zf-POGZ"/>
    <property type="match status" value="1"/>
</dbReference>
<reference evidence="9" key="1">
    <citation type="submission" date="2017-02" db="UniProtKB">
        <authorList>
            <consortium name="WormBaseParasite"/>
        </authorList>
    </citation>
    <scope>IDENTIFICATION</scope>
</reference>
<evidence type="ECO:0000256" key="5">
    <source>
        <dbReference type="PROSITE-ProRule" id="PRU00042"/>
    </source>
</evidence>
<dbReference type="Proteomes" id="UP000267096">
    <property type="component" value="Unassembled WGS sequence"/>
</dbReference>
<dbReference type="SMART" id="SM00355">
    <property type="entry name" value="ZnF_C2H2"/>
    <property type="match status" value="6"/>
</dbReference>
<dbReference type="InterPro" id="IPR013087">
    <property type="entry name" value="Znf_C2H2_type"/>
</dbReference>
<dbReference type="WBParaSite" id="ASIM_0001017701-mRNA-1">
    <property type="protein sequence ID" value="ASIM_0001017701-mRNA-1"/>
    <property type="gene ID" value="ASIM_0001017701"/>
</dbReference>
<dbReference type="GO" id="GO:0003677">
    <property type="term" value="F:DNA binding"/>
    <property type="evidence" value="ECO:0007669"/>
    <property type="project" value="UniProtKB-KW"/>
</dbReference>
<accession>A0A0M3JR42</accession>
<dbReference type="GO" id="GO:0008270">
    <property type="term" value="F:zinc ion binding"/>
    <property type="evidence" value="ECO:0007669"/>
    <property type="project" value="UniProtKB-KW"/>
</dbReference>
<keyword evidence="4" id="KW-0862">Zinc</keyword>
<dbReference type="OrthoDB" id="5876240at2759"/>
<keyword evidence="2" id="KW-0677">Repeat</keyword>
<evidence type="ECO:0000256" key="2">
    <source>
        <dbReference type="ARBA" id="ARBA00022737"/>
    </source>
</evidence>
<evidence type="ECO:0000313" key="7">
    <source>
        <dbReference type="EMBL" id="VDK42024.1"/>
    </source>
</evidence>
<name>A0A0M3JR42_ANISI</name>